<protein>
    <submittedName>
        <fullName evidence="1">Uncharacterized protein</fullName>
    </submittedName>
</protein>
<evidence type="ECO:0000313" key="2">
    <source>
        <dbReference type="Proteomes" id="UP001153332"/>
    </source>
</evidence>
<keyword evidence="2" id="KW-1185">Reference proteome</keyword>
<dbReference type="Proteomes" id="UP001153332">
    <property type="component" value="Unassembled WGS sequence"/>
</dbReference>
<proteinExistence type="predicted"/>
<organism evidence="1 2">
    <name type="scientific">Lasiodiplodia mahajangana</name>
    <dbReference type="NCBI Taxonomy" id="1108764"/>
    <lineage>
        <taxon>Eukaryota</taxon>
        <taxon>Fungi</taxon>
        <taxon>Dikarya</taxon>
        <taxon>Ascomycota</taxon>
        <taxon>Pezizomycotina</taxon>
        <taxon>Dothideomycetes</taxon>
        <taxon>Dothideomycetes incertae sedis</taxon>
        <taxon>Botryosphaeriales</taxon>
        <taxon>Botryosphaeriaceae</taxon>
        <taxon>Lasiodiplodia</taxon>
    </lineage>
</organism>
<dbReference type="EMBL" id="JAPUUL010003334">
    <property type="protein sequence ID" value="KAJ8123479.1"/>
    <property type="molecule type" value="Genomic_DNA"/>
</dbReference>
<reference evidence="1" key="1">
    <citation type="submission" date="2022-12" db="EMBL/GenBank/DDBJ databases">
        <title>Genome Sequence of Lasiodiplodia mahajangana.</title>
        <authorList>
            <person name="Buettner E."/>
        </authorList>
    </citation>
    <scope>NUCLEOTIDE SEQUENCE</scope>
    <source>
        <strain evidence="1">VT137</strain>
    </source>
</reference>
<gene>
    <name evidence="1" type="ORF">O1611_g9579</name>
</gene>
<name>A0ACC2J7U7_9PEZI</name>
<evidence type="ECO:0000313" key="1">
    <source>
        <dbReference type="EMBL" id="KAJ8123479.1"/>
    </source>
</evidence>
<sequence>MAKDCPTKPAEVCRNCQEEGHTVVECKNPRKVDRSDIEEVAAEDAWEKISKAVHDKDVDDVKDAIQQYIKACPETTYAQLEKAFRSQTIGVYLIAMENQSMVPTLTNMDLQGNLDKKFRVHYRFDPKPGRPREREFWPGSEEENMARLEDAGEPVNRGLSKCTNCNELGHIAKNCPQEKMERERVVITCFNCNEPGHRMRDCTKERVDKFACKNCGYGFFTKADTRLLIAPNLASLERMLSVANVPVISLETALREVAREDASTAAKKATRLATVLSPRNLCVETATRKATRLVNAPSPRTCPKSNVATATNMVTRVEVARSLATVNSRVQCQNCGEMGHTKVRCKKETVAPDDFDTGNDGFAAGGGGNEGDGGWEKEATAQVASSGDGGGWSGGHDEGSTW</sequence>
<accession>A0ACC2J7U7</accession>
<comment type="caution">
    <text evidence="1">The sequence shown here is derived from an EMBL/GenBank/DDBJ whole genome shotgun (WGS) entry which is preliminary data.</text>
</comment>